<dbReference type="GO" id="GO:0017038">
    <property type="term" value="P:protein import"/>
    <property type="evidence" value="ECO:0007669"/>
    <property type="project" value="TreeGrafter"/>
</dbReference>
<name>Q82XC9_NITEU</name>
<dbReference type="PhylomeDB" id="Q82XC9"/>
<dbReference type="InterPro" id="IPR050790">
    <property type="entry name" value="ExbB/TolQ_transport"/>
</dbReference>
<dbReference type="AlphaFoldDB" id="Q82XC9"/>
<evidence type="ECO:0000256" key="6">
    <source>
        <dbReference type="ARBA" id="ARBA00022519"/>
    </source>
</evidence>
<keyword evidence="10 13" id="KW-0472">Membrane</keyword>
<evidence type="ECO:0000256" key="13">
    <source>
        <dbReference type="SAM" id="Phobius"/>
    </source>
</evidence>
<evidence type="ECO:0000256" key="2">
    <source>
        <dbReference type="ARBA" id="ARBA00011471"/>
    </source>
</evidence>
<keyword evidence="16" id="KW-1185">Reference proteome</keyword>
<evidence type="ECO:0000313" key="15">
    <source>
        <dbReference type="EMBL" id="CAD84264.1"/>
    </source>
</evidence>
<evidence type="ECO:0000256" key="12">
    <source>
        <dbReference type="RuleBase" id="RU004057"/>
    </source>
</evidence>
<dbReference type="Proteomes" id="UP000001416">
    <property type="component" value="Chromosome"/>
</dbReference>
<protein>
    <recommendedName>
        <fullName evidence="3">Biopolymer transport protein ExbB</fullName>
    </recommendedName>
</protein>
<organism evidence="15 16">
    <name type="scientific">Nitrosomonas europaea (strain ATCC 19718 / CIP 103999 / KCTC 2705 / NBRC 14298)</name>
    <dbReference type="NCBI Taxonomy" id="228410"/>
    <lineage>
        <taxon>Bacteria</taxon>
        <taxon>Pseudomonadati</taxon>
        <taxon>Pseudomonadota</taxon>
        <taxon>Betaproteobacteria</taxon>
        <taxon>Nitrosomonadales</taxon>
        <taxon>Nitrosomonadaceae</taxon>
        <taxon>Nitrosomonas</taxon>
    </lineage>
</organism>
<reference evidence="15 16" key="1">
    <citation type="journal article" date="2003" name="J. Bacteriol.">
        <title>Complete genome sequence of the ammonia-oxidizing bacterium and obligate chemolithoautotroph Nitrosomonas europaea.</title>
        <authorList>
            <person name="Chain P."/>
            <person name="Lamerdin J."/>
            <person name="Larimer F."/>
            <person name="Regala W."/>
            <person name="Land M."/>
            <person name="Hauser L."/>
            <person name="Hooper A."/>
            <person name="Klotz M."/>
            <person name="Norton J."/>
            <person name="Sayavedra-Soto L."/>
            <person name="Arciero D."/>
            <person name="Hommes N."/>
            <person name="Whittaker M."/>
            <person name="Arp D."/>
        </authorList>
    </citation>
    <scope>NUCLEOTIDE SEQUENCE [LARGE SCALE GENOMIC DNA]</scope>
    <source>
        <strain evidence="16">ATCC 19718 / CIP 103999 / KCTC 2705 / NBRC 14298</strain>
    </source>
</reference>
<feature type="transmembrane region" description="Helical" evidence="13">
    <location>
        <begin position="17"/>
        <end position="38"/>
    </location>
</feature>
<evidence type="ECO:0000256" key="10">
    <source>
        <dbReference type="ARBA" id="ARBA00023136"/>
    </source>
</evidence>
<gene>
    <name evidence="15" type="primary">exbB1</name>
    <name evidence="15" type="ordered locus">NE0353</name>
</gene>
<keyword evidence="7 13" id="KW-0812">Transmembrane</keyword>
<evidence type="ECO:0000256" key="4">
    <source>
        <dbReference type="ARBA" id="ARBA00022448"/>
    </source>
</evidence>
<evidence type="ECO:0000259" key="14">
    <source>
        <dbReference type="Pfam" id="PF01618"/>
    </source>
</evidence>
<dbReference type="HOGENOM" id="CLU_053325_2_0_4"/>
<keyword evidence="4 12" id="KW-0813">Transport</keyword>
<keyword evidence="9 13" id="KW-1133">Transmembrane helix</keyword>
<feature type="transmembrane region" description="Helical" evidence="13">
    <location>
        <begin position="140"/>
        <end position="158"/>
    </location>
</feature>
<keyword evidence="5" id="KW-1003">Cell membrane</keyword>
<dbReference type="PANTHER" id="PTHR30625">
    <property type="entry name" value="PROTEIN TOLQ"/>
    <property type="match status" value="1"/>
</dbReference>
<evidence type="ECO:0000256" key="7">
    <source>
        <dbReference type="ARBA" id="ARBA00022692"/>
    </source>
</evidence>
<dbReference type="eggNOG" id="COG0811">
    <property type="taxonomic scope" value="Bacteria"/>
</dbReference>
<evidence type="ECO:0000256" key="9">
    <source>
        <dbReference type="ARBA" id="ARBA00022989"/>
    </source>
</evidence>
<proteinExistence type="inferred from homology"/>
<evidence type="ECO:0000256" key="11">
    <source>
        <dbReference type="ARBA" id="ARBA00024816"/>
    </source>
</evidence>
<dbReference type="InterPro" id="IPR002898">
    <property type="entry name" value="MotA_ExbB_proton_chnl"/>
</dbReference>
<keyword evidence="6" id="KW-0997">Cell inner membrane</keyword>
<accession>Q82XC9</accession>
<comment type="subunit">
    <text evidence="2">The accessory proteins ExbB and ExbD seem to form a complex with TonB.</text>
</comment>
<dbReference type="EMBL" id="AL954747">
    <property type="protein sequence ID" value="CAD84264.1"/>
    <property type="molecule type" value="Genomic_DNA"/>
</dbReference>
<comment type="subcellular location">
    <subcellularLocation>
        <location evidence="1">Cell inner membrane</location>
        <topology evidence="1">Multi-pass membrane protein</topology>
    </subcellularLocation>
    <subcellularLocation>
        <location evidence="12">Membrane</location>
        <topology evidence="12">Multi-pass membrane protein</topology>
    </subcellularLocation>
</comment>
<dbReference type="STRING" id="228410.NE0353"/>
<keyword evidence="8 12" id="KW-0653">Protein transport</keyword>
<evidence type="ECO:0000256" key="1">
    <source>
        <dbReference type="ARBA" id="ARBA00004429"/>
    </source>
</evidence>
<evidence type="ECO:0000256" key="8">
    <source>
        <dbReference type="ARBA" id="ARBA00022927"/>
    </source>
</evidence>
<dbReference type="Pfam" id="PF01618">
    <property type="entry name" value="MotA_ExbB"/>
    <property type="match status" value="1"/>
</dbReference>
<evidence type="ECO:0000313" key="16">
    <source>
        <dbReference type="Proteomes" id="UP000001416"/>
    </source>
</evidence>
<dbReference type="PANTHER" id="PTHR30625:SF14">
    <property type="entry name" value="BIOPOLYMER TRANSPORT PROTEIN EXBB"/>
    <property type="match status" value="1"/>
</dbReference>
<feature type="transmembrane region" description="Helical" evidence="13">
    <location>
        <begin position="178"/>
        <end position="199"/>
    </location>
</feature>
<dbReference type="KEGG" id="neu:NE0353"/>
<comment type="function">
    <text evidence="11">Involved in the TonB-dependent energy-dependent transport of various receptor-bound substrates. Protects ExbD from proteolytic degradation and functionally stabilizes TonB.</text>
</comment>
<feature type="domain" description="MotA/TolQ/ExbB proton channel" evidence="14">
    <location>
        <begin position="96"/>
        <end position="210"/>
    </location>
</feature>
<evidence type="ECO:0000256" key="5">
    <source>
        <dbReference type="ARBA" id="ARBA00022475"/>
    </source>
</evidence>
<dbReference type="GO" id="GO:0005886">
    <property type="term" value="C:plasma membrane"/>
    <property type="evidence" value="ECO:0007669"/>
    <property type="project" value="UniProtKB-SubCell"/>
</dbReference>
<evidence type="ECO:0000256" key="3">
    <source>
        <dbReference type="ARBA" id="ARBA00022093"/>
    </source>
</evidence>
<comment type="similarity">
    <text evidence="12">Belongs to the exbB/tolQ family.</text>
</comment>
<sequence length="266" mass="28097">MMEKALGFSNFLTQIDHVGMCVLVLLLALSVASWYLIVTKSISNTIASRRANAFLKHFWNIDTIPQLETEIRTMTGNHAFIQLAKTALGVTTDSQKHGLEKLAAAGGINELLTRSLRNSLDQEAARIENGLTIIASAGSAAPYIGLFGTVWGIYHALIQIGLSGQGTLDKVAGPVGEALIMTALGLAVAIPAVLAFNAFTRRNRLWMAQLDSFAHDLYTILTVGSKVGGENSEKAPLKVVTTTSQRSAPAAGLANATAGIASGEGH</sequence>